<evidence type="ECO:0008006" key="3">
    <source>
        <dbReference type="Google" id="ProtNLM"/>
    </source>
</evidence>
<keyword evidence="2" id="KW-1185">Reference proteome</keyword>
<sequence>MMRLLIWLLLGYVLYRIVKGYLVQRPQQEIPPRGEETHQDPVCGVYVTEDDAVIGRVEGERIFFCSMACLEKYREQLAHASVEKTGGKQ</sequence>
<proteinExistence type="predicted"/>
<dbReference type="RefSeq" id="WP_246125749.1">
    <property type="nucleotide sequence ID" value="NZ_VLLN01000004.1"/>
</dbReference>
<reference evidence="1 2" key="1">
    <citation type="submission" date="2019-07" db="EMBL/GenBank/DDBJ databases">
        <title>Genomic Encyclopedia of Archaeal and Bacterial Type Strains, Phase II (KMG-II): from individual species to whole genera.</title>
        <authorList>
            <person name="Goeker M."/>
        </authorList>
    </citation>
    <scope>NUCLEOTIDE SEQUENCE [LARGE SCALE GENOMIC DNA]</scope>
    <source>
        <strain evidence="1 2">ATCC BAA-1139</strain>
    </source>
</reference>
<gene>
    <name evidence="1" type="ORF">JN12_00950</name>
</gene>
<comment type="caution">
    <text evidence="1">The sequence shown here is derived from an EMBL/GenBank/DDBJ whole genome shotgun (WGS) entry which is preliminary data.</text>
</comment>
<evidence type="ECO:0000313" key="1">
    <source>
        <dbReference type="EMBL" id="TWJ32509.1"/>
    </source>
</evidence>
<organism evidence="1 2">
    <name type="scientific">Geobacter argillaceus</name>
    <dbReference type="NCBI Taxonomy" id="345631"/>
    <lineage>
        <taxon>Bacteria</taxon>
        <taxon>Pseudomonadati</taxon>
        <taxon>Thermodesulfobacteriota</taxon>
        <taxon>Desulfuromonadia</taxon>
        <taxon>Geobacterales</taxon>
        <taxon>Geobacteraceae</taxon>
        <taxon>Geobacter</taxon>
    </lineage>
</organism>
<dbReference type="Proteomes" id="UP000319449">
    <property type="component" value="Unassembled WGS sequence"/>
</dbReference>
<dbReference type="EMBL" id="VLLN01000004">
    <property type="protein sequence ID" value="TWJ32509.1"/>
    <property type="molecule type" value="Genomic_DNA"/>
</dbReference>
<evidence type="ECO:0000313" key="2">
    <source>
        <dbReference type="Proteomes" id="UP000319449"/>
    </source>
</evidence>
<accession>A0A562WQB7</accession>
<dbReference type="AlphaFoldDB" id="A0A562WQB7"/>
<name>A0A562WQB7_9BACT</name>
<protein>
    <recommendedName>
        <fullName evidence="3">TRASH domain-containing protein</fullName>
    </recommendedName>
</protein>